<name>A0A0G2BBP6_9BACT</name>
<evidence type="ECO:0000256" key="3">
    <source>
        <dbReference type="SAM" id="Phobius"/>
    </source>
</evidence>
<feature type="compositionally biased region" description="Basic and acidic residues" evidence="2">
    <location>
        <begin position="96"/>
        <end position="105"/>
    </location>
</feature>
<keyword evidence="3" id="KW-1133">Transmembrane helix</keyword>
<evidence type="ECO:0000256" key="2">
    <source>
        <dbReference type="SAM" id="MobiDB-lite"/>
    </source>
</evidence>
<keyword evidence="3" id="KW-0812">Transmembrane</keyword>
<keyword evidence="3" id="KW-0472">Membrane</keyword>
<dbReference type="EMBL" id="LCRX01000001">
    <property type="protein sequence ID" value="KKW42994.1"/>
    <property type="molecule type" value="Genomic_DNA"/>
</dbReference>
<feature type="coiled-coil region" evidence="1">
    <location>
        <begin position="36"/>
        <end position="63"/>
    </location>
</feature>
<evidence type="ECO:0000313" key="5">
    <source>
        <dbReference type="Proteomes" id="UP000033870"/>
    </source>
</evidence>
<feature type="compositionally biased region" description="Basic residues" evidence="2">
    <location>
        <begin position="106"/>
        <end position="118"/>
    </location>
</feature>
<dbReference type="AlphaFoldDB" id="A0A0G2BBP6"/>
<proteinExistence type="predicted"/>
<sequence length="118" mass="13551">MTPGSSQDLLYIVLSLCIVWFTVFLCWLLYQAARVLRNANRIIENVTEKLELITDAVDFIKRKVDGLSVSMGAVSGMVSGLVEKFIVNKLSRKFGEQVEKRDRRETGRKRKNTERKDL</sequence>
<reference evidence="4 5" key="1">
    <citation type="journal article" date="2015" name="Nature">
        <title>rRNA introns, odd ribosomes, and small enigmatic genomes across a large radiation of phyla.</title>
        <authorList>
            <person name="Brown C.T."/>
            <person name="Hug L.A."/>
            <person name="Thomas B.C."/>
            <person name="Sharon I."/>
            <person name="Castelle C.J."/>
            <person name="Singh A."/>
            <person name="Wilkins M.J."/>
            <person name="Williams K.H."/>
            <person name="Banfield J.F."/>
        </authorList>
    </citation>
    <scope>NUCLEOTIDE SEQUENCE [LARGE SCALE GENOMIC DNA]</scope>
</reference>
<feature type="region of interest" description="Disordered" evidence="2">
    <location>
        <begin position="96"/>
        <end position="118"/>
    </location>
</feature>
<feature type="transmembrane region" description="Helical" evidence="3">
    <location>
        <begin position="12"/>
        <end position="30"/>
    </location>
</feature>
<gene>
    <name evidence="4" type="ORF">UY92_C0001G0008</name>
</gene>
<dbReference type="Proteomes" id="UP000033870">
    <property type="component" value="Unassembled WGS sequence"/>
</dbReference>
<dbReference type="STRING" id="1619044.UY92_C0001G0008"/>
<comment type="caution">
    <text evidence="4">The sequence shown here is derived from an EMBL/GenBank/DDBJ whole genome shotgun (WGS) entry which is preliminary data.</text>
</comment>
<protein>
    <recommendedName>
        <fullName evidence="6">DUF948 domain-containing protein</fullName>
    </recommendedName>
</protein>
<accession>A0A0G2BBP6</accession>
<evidence type="ECO:0000313" key="4">
    <source>
        <dbReference type="EMBL" id="KKW42994.1"/>
    </source>
</evidence>
<evidence type="ECO:0000256" key="1">
    <source>
        <dbReference type="SAM" id="Coils"/>
    </source>
</evidence>
<keyword evidence="1" id="KW-0175">Coiled coil</keyword>
<evidence type="ECO:0008006" key="6">
    <source>
        <dbReference type="Google" id="ProtNLM"/>
    </source>
</evidence>
<organism evidence="4 5">
    <name type="scientific">Candidatus Magasanikbacteria bacterium GW2011_GWA2_56_11</name>
    <dbReference type="NCBI Taxonomy" id="1619044"/>
    <lineage>
        <taxon>Bacteria</taxon>
        <taxon>Candidatus Magasanikiibacteriota</taxon>
    </lineage>
</organism>